<evidence type="ECO:0000313" key="3">
    <source>
        <dbReference type="EMBL" id="MBD1392205.1"/>
    </source>
</evidence>
<dbReference type="RefSeq" id="WP_191160850.1">
    <property type="nucleotide sequence ID" value="NZ_JACWMX010000001.1"/>
</dbReference>
<accession>A0A926NQW6</accession>
<dbReference type="AlphaFoldDB" id="A0A926NQW6"/>
<name>A0A926NQW6_9SPHI</name>
<proteinExistence type="predicted"/>
<keyword evidence="1" id="KW-0812">Transmembrane</keyword>
<keyword evidence="1" id="KW-0472">Membrane</keyword>
<organism evidence="3 4">
    <name type="scientific">Mucilaginibacter glaciei</name>
    <dbReference type="NCBI Taxonomy" id="2772109"/>
    <lineage>
        <taxon>Bacteria</taxon>
        <taxon>Pseudomonadati</taxon>
        <taxon>Bacteroidota</taxon>
        <taxon>Sphingobacteriia</taxon>
        <taxon>Sphingobacteriales</taxon>
        <taxon>Sphingobacteriaceae</taxon>
        <taxon>Mucilaginibacter</taxon>
    </lineage>
</organism>
<dbReference type="InterPro" id="IPR025196">
    <property type="entry name" value="DUF4126"/>
</dbReference>
<feature type="transmembrane region" description="Helical" evidence="1">
    <location>
        <begin position="104"/>
        <end position="125"/>
    </location>
</feature>
<evidence type="ECO:0000313" key="4">
    <source>
        <dbReference type="Proteomes" id="UP000619078"/>
    </source>
</evidence>
<sequence length="159" mass="16894">MKITKAFKQAVGLGIIAGARTFMAPAVISHMYSRHPSRYLEHTPFEFMQTISASKVFKVLALGELVGDKLPNAPNRTDFPGLIGRTVAGIWVGASVYKAHRKKAFVGGLIGGASALAATFGCFFLRDALGKKTNIPDPIIGAVEDVMTITAGVILAKGY</sequence>
<dbReference type="Proteomes" id="UP000619078">
    <property type="component" value="Unassembled WGS sequence"/>
</dbReference>
<dbReference type="EMBL" id="JACWMX010000001">
    <property type="protein sequence ID" value="MBD1392205.1"/>
    <property type="molecule type" value="Genomic_DNA"/>
</dbReference>
<dbReference type="Pfam" id="PF13548">
    <property type="entry name" value="DUF4126"/>
    <property type="match status" value="1"/>
</dbReference>
<keyword evidence="4" id="KW-1185">Reference proteome</keyword>
<keyword evidence="1" id="KW-1133">Transmembrane helix</keyword>
<comment type="caution">
    <text evidence="3">The sequence shown here is derived from an EMBL/GenBank/DDBJ whole genome shotgun (WGS) entry which is preliminary data.</text>
</comment>
<gene>
    <name evidence="3" type="ORF">IDJ76_03755</name>
</gene>
<protein>
    <submittedName>
        <fullName evidence="3">DUF4126 family protein</fullName>
    </submittedName>
</protein>
<evidence type="ECO:0000259" key="2">
    <source>
        <dbReference type="Pfam" id="PF13548"/>
    </source>
</evidence>
<evidence type="ECO:0000256" key="1">
    <source>
        <dbReference type="SAM" id="Phobius"/>
    </source>
</evidence>
<feature type="domain" description="DUF4126" evidence="2">
    <location>
        <begin position="10"/>
        <end position="151"/>
    </location>
</feature>
<reference evidence="3" key="1">
    <citation type="submission" date="2020-09" db="EMBL/GenBank/DDBJ databases">
        <title>Novel species of Mucilaginibacter isolated from a glacier on the Tibetan Plateau.</title>
        <authorList>
            <person name="Liu Q."/>
            <person name="Xin Y.-H."/>
        </authorList>
    </citation>
    <scope>NUCLEOTIDE SEQUENCE</scope>
    <source>
        <strain evidence="3">ZB1P21</strain>
    </source>
</reference>